<dbReference type="EMBL" id="JAEPQZ010000001">
    <property type="protein sequence ID" value="KAG2185917.1"/>
    <property type="molecule type" value="Genomic_DNA"/>
</dbReference>
<evidence type="ECO:0000313" key="4">
    <source>
        <dbReference type="EMBL" id="KAG2185917.1"/>
    </source>
</evidence>
<name>A0A8H7UL96_MORIS</name>
<keyword evidence="5" id="KW-1185">Reference proteome</keyword>
<feature type="region of interest" description="Disordered" evidence="1">
    <location>
        <begin position="29"/>
        <end position="87"/>
    </location>
</feature>
<evidence type="ECO:0000256" key="1">
    <source>
        <dbReference type="SAM" id="MobiDB-lite"/>
    </source>
</evidence>
<proteinExistence type="predicted"/>
<evidence type="ECO:0000313" key="5">
    <source>
        <dbReference type="Proteomes" id="UP000654370"/>
    </source>
</evidence>
<feature type="chain" id="PRO_5034305243" evidence="3">
    <location>
        <begin position="18"/>
        <end position="196"/>
    </location>
</feature>
<feature type="signal peptide" evidence="3">
    <location>
        <begin position="1"/>
        <end position="17"/>
    </location>
</feature>
<feature type="compositionally biased region" description="Low complexity" evidence="1">
    <location>
        <begin position="29"/>
        <end position="68"/>
    </location>
</feature>
<evidence type="ECO:0000256" key="3">
    <source>
        <dbReference type="SAM" id="SignalP"/>
    </source>
</evidence>
<organism evidence="4 5">
    <name type="scientific">Mortierella isabellina</name>
    <name type="common">Filamentous fungus</name>
    <name type="synonym">Umbelopsis isabellina</name>
    <dbReference type="NCBI Taxonomy" id="91625"/>
    <lineage>
        <taxon>Eukaryota</taxon>
        <taxon>Fungi</taxon>
        <taxon>Fungi incertae sedis</taxon>
        <taxon>Mucoromycota</taxon>
        <taxon>Mucoromycotina</taxon>
        <taxon>Umbelopsidomycetes</taxon>
        <taxon>Umbelopsidales</taxon>
        <taxon>Umbelopsidaceae</taxon>
        <taxon>Umbelopsis</taxon>
    </lineage>
</organism>
<gene>
    <name evidence="4" type="ORF">INT43_002355</name>
</gene>
<feature type="transmembrane region" description="Helical" evidence="2">
    <location>
        <begin position="123"/>
        <end position="144"/>
    </location>
</feature>
<keyword evidence="2" id="KW-0472">Membrane</keyword>
<accession>A0A8H7UL96</accession>
<feature type="compositionally biased region" description="Pro residues" evidence="1">
    <location>
        <begin position="69"/>
        <end position="79"/>
    </location>
</feature>
<sequence length="196" mass="20231">MRLLRLAVICIPSLVLAADPLLGGLFGDPSTPTPSSNASSPATTTTSSLGPLLGLPLGQPHSSSSASPTPTPTPTPSPSKPQQRPSNVVVTSTIGNVAASASSSNADNSDAPDSDDADGQQHLITGVIVICCVVVATTIAIFIFRRIKLKFCVAHSTHRRRDSPRTTTTACLSTSNATYLCIANNEQSTPLMRNGP</sequence>
<keyword evidence="2" id="KW-1133">Transmembrane helix</keyword>
<comment type="caution">
    <text evidence="4">The sequence shown here is derived from an EMBL/GenBank/DDBJ whole genome shotgun (WGS) entry which is preliminary data.</text>
</comment>
<protein>
    <submittedName>
        <fullName evidence="4">Uncharacterized protein</fullName>
    </submittedName>
</protein>
<keyword evidence="3" id="KW-0732">Signal</keyword>
<dbReference type="Proteomes" id="UP000654370">
    <property type="component" value="Unassembled WGS sequence"/>
</dbReference>
<dbReference type="AlphaFoldDB" id="A0A8H7UL96"/>
<evidence type="ECO:0000256" key="2">
    <source>
        <dbReference type="SAM" id="Phobius"/>
    </source>
</evidence>
<reference evidence="4" key="1">
    <citation type="submission" date="2020-12" db="EMBL/GenBank/DDBJ databases">
        <title>Metabolic potential, ecology and presence of endohyphal bacteria is reflected in genomic diversity of Mucoromycotina.</title>
        <authorList>
            <person name="Muszewska A."/>
            <person name="Okrasinska A."/>
            <person name="Steczkiewicz K."/>
            <person name="Drgas O."/>
            <person name="Orlowska M."/>
            <person name="Perlinska-Lenart U."/>
            <person name="Aleksandrzak-Piekarczyk T."/>
            <person name="Szatraj K."/>
            <person name="Zielenkiewicz U."/>
            <person name="Pilsyk S."/>
            <person name="Malc E."/>
            <person name="Mieczkowski P."/>
            <person name="Kruszewska J.S."/>
            <person name="Biernat P."/>
            <person name="Pawlowska J."/>
        </authorList>
    </citation>
    <scope>NUCLEOTIDE SEQUENCE</scope>
    <source>
        <strain evidence="4">WA0000067209</strain>
    </source>
</reference>
<keyword evidence="2" id="KW-0812">Transmembrane</keyword>